<reference evidence="2" key="1">
    <citation type="journal article" date="2017" name="MBio">
        <title>Type VI secretion-mediated competition in the bee gut microbiome.</title>
        <authorList>
            <person name="Steele M.I."/>
            <person name="Kwong W.K."/>
            <person name="Powell J.E."/>
            <person name="Whiteley M."/>
            <person name="Moran N.A."/>
        </authorList>
    </citation>
    <scope>NUCLEOTIDE SEQUENCE [LARGE SCALE GENOMIC DNA]</scope>
    <source>
        <strain evidence="2">Nev3CBA3</strain>
    </source>
</reference>
<dbReference type="AlphaFoldDB" id="A0A2N9Y047"/>
<keyword evidence="1" id="KW-1133">Transmembrane helix</keyword>
<evidence type="ECO:0000256" key="1">
    <source>
        <dbReference type="SAM" id="Phobius"/>
    </source>
</evidence>
<feature type="transmembrane region" description="Helical" evidence="1">
    <location>
        <begin position="7"/>
        <end position="30"/>
    </location>
</feature>
<comment type="caution">
    <text evidence="2">The sequence shown here is derived from an EMBL/GenBank/DDBJ whole genome shotgun (WGS) entry which is preliminary data.</text>
</comment>
<sequence length="337" mass="40033">MHGEYKGMFLIFVGIILITFFLPLCCIWILEKVTDLAKAHPKPAKYTLIIMFMILMVAGGLKIRDIFYKKSPYYFWNELIKKNPKPNDITQEEFEAKNRAGYCWRDRKYYSKEELWHKAMKSLTGRMIYENKFYWDDKIVNANNQTLSTEEDCVRWNGCRVFKIPKNAYKELFLEDDIKNRSDFWRGINKLIEHNEAQSFIFASDKNYNNDDFKSKNFILIHKLDSPDYFRFYDGDSCCSILNKSEWSLIRKSYTLKYTGMDAAAFMQESRIPIDININSWGVGNFYLSVTYSRLNITEFVAGVKNKRPKNPRKIFLLNNCGDILYKPYYFVPDLIR</sequence>
<evidence type="ECO:0000313" key="3">
    <source>
        <dbReference type="Proteomes" id="UP000229434"/>
    </source>
</evidence>
<keyword evidence="1" id="KW-0812">Transmembrane</keyword>
<dbReference type="RefSeq" id="WP_100136891.1">
    <property type="nucleotide sequence ID" value="NZ_MEIS01000063.1"/>
</dbReference>
<name>A0A2N9Y047_9NEIS</name>
<dbReference type="EMBL" id="MEIS01000063">
    <property type="protein sequence ID" value="PIT58122.1"/>
    <property type="molecule type" value="Genomic_DNA"/>
</dbReference>
<gene>
    <name evidence="2" type="ORF">BHC49_02725</name>
</gene>
<proteinExistence type="predicted"/>
<dbReference type="Proteomes" id="UP000229434">
    <property type="component" value="Unassembled WGS sequence"/>
</dbReference>
<protein>
    <submittedName>
        <fullName evidence="2">Uncharacterized protein</fullName>
    </submittedName>
</protein>
<evidence type="ECO:0000313" key="2">
    <source>
        <dbReference type="EMBL" id="PIT58122.1"/>
    </source>
</evidence>
<organism evidence="2 3">
    <name type="scientific">Snodgrassella alvi</name>
    <dbReference type="NCBI Taxonomy" id="1196083"/>
    <lineage>
        <taxon>Bacteria</taxon>
        <taxon>Pseudomonadati</taxon>
        <taxon>Pseudomonadota</taxon>
        <taxon>Betaproteobacteria</taxon>
        <taxon>Neisseriales</taxon>
        <taxon>Neisseriaceae</taxon>
        <taxon>Snodgrassella</taxon>
    </lineage>
</organism>
<keyword evidence="1" id="KW-0472">Membrane</keyword>
<accession>A0A2N9Y047</accession>
<feature type="transmembrane region" description="Helical" evidence="1">
    <location>
        <begin position="46"/>
        <end position="63"/>
    </location>
</feature>